<proteinExistence type="predicted"/>
<evidence type="ECO:0000313" key="1">
    <source>
        <dbReference type="EMBL" id="SKC40701.1"/>
    </source>
</evidence>
<dbReference type="OrthoDB" id="640499at2"/>
<accession>A0A1T5ING3</accession>
<dbReference type="Proteomes" id="UP000190961">
    <property type="component" value="Unassembled WGS sequence"/>
</dbReference>
<dbReference type="Pfam" id="PF19875">
    <property type="entry name" value="DUF6348"/>
    <property type="match status" value="1"/>
</dbReference>
<organism evidence="1 2">
    <name type="scientific">Ohtaekwangia koreensis</name>
    <dbReference type="NCBI Taxonomy" id="688867"/>
    <lineage>
        <taxon>Bacteria</taxon>
        <taxon>Pseudomonadati</taxon>
        <taxon>Bacteroidota</taxon>
        <taxon>Cytophagia</taxon>
        <taxon>Cytophagales</taxon>
        <taxon>Fulvivirgaceae</taxon>
        <taxon>Ohtaekwangia</taxon>
    </lineage>
</organism>
<protein>
    <submittedName>
        <fullName evidence="1">Uncharacterized protein</fullName>
    </submittedName>
</protein>
<reference evidence="1 2" key="1">
    <citation type="submission" date="2017-02" db="EMBL/GenBank/DDBJ databases">
        <authorList>
            <person name="Peterson S.W."/>
        </authorList>
    </citation>
    <scope>NUCLEOTIDE SEQUENCE [LARGE SCALE GENOMIC DNA]</scope>
    <source>
        <strain evidence="1 2">DSM 25262</strain>
    </source>
</reference>
<evidence type="ECO:0000313" key="2">
    <source>
        <dbReference type="Proteomes" id="UP000190961"/>
    </source>
</evidence>
<dbReference type="STRING" id="688867.SAMN05660236_0214"/>
<dbReference type="InterPro" id="IPR045929">
    <property type="entry name" value="DUF6348"/>
</dbReference>
<dbReference type="AlphaFoldDB" id="A0A1T5ING3"/>
<keyword evidence="2" id="KW-1185">Reference proteome</keyword>
<name>A0A1T5ING3_9BACT</name>
<sequence>MRLFDFLKKKSAAKQAPLNQDIDQLFIEELYSRLLTKNYKIGWSTQYRALILNSEIEISTAIINSSDLDAKIIHLTIAIVHKKYYPNGIIENIVGVGNTISEKIDAALNNFFITIFPVVIEGLSDSHNPDVDFKDHNGILWHPKIGNLATQGQWSLPPDNESLYNLLKEKIKDILHDNKFNWLKIYVARMPNNDIIAECTLNNIAWQDGYIIIYNYAKNWDQAGTFLGLKQFIVVRRCDVHDL</sequence>
<gene>
    <name evidence="1" type="ORF">SAMN05660236_0214</name>
</gene>
<dbReference type="RefSeq" id="WP_079684859.1">
    <property type="nucleotide sequence ID" value="NZ_FUZU01000001.1"/>
</dbReference>
<dbReference type="EMBL" id="FUZU01000001">
    <property type="protein sequence ID" value="SKC40701.1"/>
    <property type="molecule type" value="Genomic_DNA"/>
</dbReference>